<name>H2XMH0_CIOIN</name>
<reference evidence="4" key="2">
    <citation type="submission" date="2025-08" db="UniProtKB">
        <authorList>
            <consortium name="Ensembl"/>
        </authorList>
    </citation>
    <scope>IDENTIFICATION</scope>
</reference>
<comment type="similarity">
    <text evidence="1">Belongs to the FAM221 family.</text>
</comment>
<reference evidence="4" key="3">
    <citation type="submission" date="2025-09" db="UniProtKB">
        <authorList>
            <consortium name="Ensembl"/>
        </authorList>
    </citation>
    <scope>IDENTIFICATION</scope>
</reference>
<dbReference type="Pfam" id="PF14753">
    <property type="entry name" value="FAM221"/>
    <property type="match status" value="1"/>
</dbReference>
<dbReference type="PANTHER" id="PTHR31214:SF2">
    <property type="entry name" value="PROTEIN FAM221A"/>
    <property type="match status" value="1"/>
</dbReference>
<dbReference type="InParanoid" id="H2XMH0"/>
<reference evidence="5" key="1">
    <citation type="journal article" date="2002" name="Science">
        <title>The draft genome of Ciona intestinalis: insights into chordate and vertebrate origins.</title>
        <authorList>
            <person name="Dehal P."/>
            <person name="Satou Y."/>
            <person name="Campbell R.K."/>
            <person name="Chapman J."/>
            <person name="Degnan B."/>
            <person name="De Tomaso A."/>
            <person name="Davidson B."/>
            <person name="Di Gregorio A."/>
            <person name="Gelpke M."/>
            <person name="Goodstein D.M."/>
            <person name="Harafuji N."/>
            <person name="Hastings K.E."/>
            <person name="Ho I."/>
            <person name="Hotta K."/>
            <person name="Huang W."/>
            <person name="Kawashima T."/>
            <person name="Lemaire P."/>
            <person name="Martinez D."/>
            <person name="Meinertzhagen I.A."/>
            <person name="Necula S."/>
            <person name="Nonaka M."/>
            <person name="Putnam N."/>
            <person name="Rash S."/>
            <person name="Saiga H."/>
            <person name="Satake M."/>
            <person name="Terry A."/>
            <person name="Yamada L."/>
            <person name="Wang H.G."/>
            <person name="Awazu S."/>
            <person name="Azumi K."/>
            <person name="Boore J."/>
            <person name="Branno M."/>
            <person name="Chin-Bow S."/>
            <person name="DeSantis R."/>
            <person name="Doyle S."/>
            <person name="Francino P."/>
            <person name="Keys D.N."/>
            <person name="Haga S."/>
            <person name="Hayashi H."/>
            <person name="Hino K."/>
            <person name="Imai K.S."/>
            <person name="Inaba K."/>
            <person name="Kano S."/>
            <person name="Kobayashi K."/>
            <person name="Kobayashi M."/>
            <person name="Lee B.I."/>
            <person name="Makabe K.W."/>
            <person name="Manohar C."/>
            <person name="Matassi G."/>
            <person name="Medina M."/>
            <person name="Mochizuki Y."/>
            <person name="Mount S."/>
            <person name="Morishita T."/>
            <person name="Miura S."/>
            <person name="Nakayama A."/>
            <person name="Nishizaka S."/>
            <person name="Nomoto H."/>
            <person name="Ohta F."/>
            <person name="Oishi K."/>
            <person name="Rigoutsos I."/>
            <person name="Sano M."/>
            <person name="Sasaki A."/>
            <person name="Sasakura Y."/>
            <person name="Shoguchi E."/>
            <person name="Shin-i T."/>
            <person name="Spagnuolo A."/>
            <person name="Stainier D."/>
            <person name="Suzuki M.M."/>
            <person name="Tassy O."/>
            <person name="Takatori N."/>
            <person name="Tokuoka M."/>
            <person name="Yagi K."/>
            <person name="Yoshizaki F."/>
            <person name="Wada S."/>
            <person name="Zhang C."/>
            <person name="Hyatt P.D."/>
            <person name="Larimer F."/>
            <person name="Detter C."/>
            <person name="Doggett N."/>
            <person name="Glavina T."/>
            <person name="Hawkins T."/>
            <person name="Richardson P."/>
            <person name="Lucas S."/>
            <person name="Kohara Y."/>
            <person name="Levine M."/>
            <person name="Satoh N."/>
            <person name="Rokhsar D.S."/>
        </authorList>
    </citation>
    <scope>NUCLEOTIDE SEQUENCE [LARGE SCALE GENOMIC DNA]</scope>
</reference>
<dbReference type="HOGENOM" id="CLU_080852_1_0_1"/>
<dbReference type="OMA" id="HDWMATE"/>
<dbReference type="Ensembl" id="ENSCINT00000030928.1">
    <property type="protein sequence ID" value="ENSCINP00000030853.1"/>
    <property type="gene ID" value="ENSCING00000018650.1"/>
</dbReference>
<protein>
    <recommendedName>
        <fullName evidence="2">Protein FAM221A</fullName>
    </recommendedName>
</protein>
<dbReference type="GeneTree" id="ENSGT00770000120611"/>
<dbReference type="InterPro" id="IPR026755">
    <property type="entry name" value="Fam221a/b"/>
</dbReference>
<evidence type="ECO:0000313" key="4">
    <source>
        <dbReference type="Ensembl" id="ENSCINP00000030853.1"/>
    </source>
</evidence>
<feature type="compositionally biased region" description="Polar residues" evidence="3">
    <location>
        <begin position="222"/>
        <end position="231"/>
    </location>
</feature>
<evidence type="ECO:0000256" key="2">
    <source>
        <dbReference type="ARBA" id="ARBA00039630"/>
    </source>
</evidence>
<feature type="region of interest" description="Disordered" evidence="3">
    <location>
        <begin position="215"/>
        <end position="245"/>
    </location>
</feature>
<evidence type="ECO:0000256" key="3">
    <source>
        <dbReference type="SAM" id="MobiDB-lite"/>
    </source>
</evidence>
<proteinExistence type="inferred from homology"/>
<evidence type="ECO:0000313" key="5">
    <source>
        <dbReference type="Proteomes" id="UP000008144"/>
    </source>
</evidence>
<dbReference type="AlphaFoldDB" id="H2XMH0"/>
<sequence>LKKTEDRNAASSVDAYFEYRSIVGDDDHGRLFSPQEYEAYKKKVLPMRMKNRLYVSWSNPEGMDCKLVGPETLCFCQHRYKQHVTDFKEKVKDSKELKCKIVGCGCSGYNYVPRNGTQPLRCHCKHQATEHSEKSPFLCKNHKCGCSGFRSSYRCGCGSLLEDHVTRVETRDERIKRGHPVANYEPPYAAMGGLTGLSSLIDGYMRLDDSGIGAPSKEFLEQPSTSGNSLQLVGKSGPPMKSGAV</sequence>
<dbReference type="Proteomes" id="UP000008144">
    <property type="component" value="Unassembled WGS sequence"/>
</dbReference>
<keyword evidence="5" id="KW-1185">Reference proteome</keyword>
<accession>H2XMH0</accession>
<dbReference type="PANTHER" id="PTHR31214">
    <property type="entry name" value="PROTEIN FAM221A-RELATED"/>
    <property type="match status" value="1"/>
</dbReference>
<organism evidence="4 5">
    <name type="scientific">Ciona intestinalis</name>
    <name type="common">Transparent sea squirt</name>
    <name type="synonym">Ascidia intestinalis</name>
    <dbReference type="NCBI Taxonomy" id="7719"/>
    <lineage>
        <taxon>Eukaryota</taxon>
        <taxon>Metazoa</taxon>
        <taxon>Chordata</taxon>
        <taxon>Tunicata</taxon>
        <taxon>Ascidiacea</taxon>
        <taxon>Phlebobranchia</taxon>
        <taxon>Cionidae</taxon>
        <taxon>Ciona</taxon>
    </lineage>
</organism>
<evidence type="ECO:0000256" key="1">
    <source>
        <dbReference type="ARBA" id="ARBA00011026"/>
    </source>
</evidence>